<comment type="similarity">
    <text evidence="1">Belongs to the glycosyl hydrolase 16 family.</text>
</comment>
<protein>
    <submittedName>
        <fullName evidence="7">Glycoside hydrolase family 16 protein</fullName>
    </submittedName>
</protein>
<dbReference type="InterPro" id="IPR000757">
    <property type="entry name" value="Beta-glucanase-like"/>
</dbReference>
<feature type="domain" description="GH16" evidence="6">
    <location>
        <begin position="111"/>
        <end position="381"/>
    </location>
</feature>
<dbReference type="OrthoDB" id="192832at2759"/>
<accession>A0A0C3NF26</accession>
<organism evidence="7 8">
    <name type="scientific">Phlebiopsis gigantea (strain 11061_1 CR5-6)</name>
    <name type="common">White-rot fungus</name>
    <name type="synonym">Peniophora gigantea</name>
    <dbReference type="NCBI Taxonomy" id="745531"/>
    <lineage>
        <taxon>Eukaryota</taxon>
        <taxon>Fungi</taxon>
        <taxon>Dikarya</taxon>
        <taxon>Basidiomycota</taxon>
        <taxon>Agaricomycotina</taxon>
        <taxon>Agaricomycetes</taxon>
        <taxon>Polyporales</taxon>
        <taxon>Phanerochaetaceae</taxon>
        <taxon>Phlebiopsis</taxon>
    </lineage>
</organism>
<dbReference type="SUPFAM" id="SSF49899">
    <property type="entry name" value="Concanavalin A-like lectins/glucanases"/>
    <property type="match status" value="1"/>
</dbReference>
<dbReference type="EMBL" id="KN840625">
    <property type="protein sequence ID" value="KIP03264.1"/>
    <property type="molecule type" value="Genomic_DNA"/>
</dbReference>
<keyword evidence="2 7" id="KW-0378">Hydrolase</keyword>
<evidence type="ECO:0000259" key="6">
    <source>
        <dbReference type="PROSITE" id="PS51762"/>
    </source>
</evidence>
<dbReference type="Gene3D" id="2.60.120.200">
    <property type="match status" value="1"/>
</dbReference>
<evidence type="ECO:0000256" key="1">
    <source>
        <dbReference type="ARBA" id="ARBA00006865"/>
    </source>
</evidence>
<evidence type="ECO:0000313" key="8">
    <source>
        <dbReference type="Proteomes" id="UP000053257"/>
    </source>
</evidence>
<dbReference type="HOGENOM" id="CLU_016972_0_2_1"/>
<evidence type="ECO:0000256" key="5">
    <source>
        <dbReference type="SAM" id="SignalP"/>
    </source>
</evidence>
<dbReference type="GO" id="GO:0004553">
    <property type="term" value="F:hydrolase activity, hydrolyzing O-glycosyl compounds"/>
    <property type="evidence" value="ECO:0007669"/>
    <property type="project" value="InterPro"/>
</dbReference>
<dbReference type="InterPro" id="IPR050546">
    <property type="entry name" value="Glycosyl_Hydrlase_16"/>
</dbReference>
<dbReference type="FunFam" id="2.60.120.200:FF:000114">
    <property type="entry name" value="Probable endo-1,3(4)-beta-glucanase NFIA_089530"/>
    <property type="match status" value="1"/>
</dbReference>
<keyword evidence="8" id="KW-1185">Reference proteome</keyword>
<feature type="compositionally biased region" description="Polar residues" evidence="4">
    <location>
        <begin position="89"/>
        <end position="104"/>
    </location>
</feature>
<gene>
    <name evidence="7" type="ORF">PHLGIDRAFT_130259</name>
</gene>
<feature type="region of interest" description="Disordered" evidence="4">
    <location>
        <begin position="87"/>
        <end position="118"/>
    </location>
</feature>
<dbReference type="PANTHER" id="PTHR10963:SF24">
    <property type="entry name" value="GLYCOSIDASE C21B10.07-RELATED"/>
    <property type="match status" value="1"/>
</dbReference>
<evidence type="ECO:0000256" key="3">
    <source>
        <dbReference type="ARBA" id="ARBA00023295"/>
    </source>
</evidence>
<evidence type="ECO:0000256" key="2">
    <source>
        <dbReference type="ARBA" id="ARBA00022801"/>
    </source>
</evidence>
<feature type="signal peptide" evidence="5">
    <location>
        <begin position="1"/>
        <end position="21"/>
    </location>
</feature>
<proteinExistence type="inferred from homology"/>
<name>A0A0C3NF26_PHLG1</name>
<dbReference type="PROSITE" id="PS51762">
    <property type="entry name" value="GH16_2"/>
    <property type="match status" value="1"/>
</dbReference>
<sequence length="426" mass="44712">MYVHVPLILFLLANAAPPTDASLIARGSESLARAATRAHRHIFKRGAGLARDIRLSVRGILANDAQQPAAIGSARVYCVNQPSPGLLPNNGTATSPANPVGTATSPPSPSASASSSSSPWKLLQTYQGTSFFDDWNFTTGADLTHGFVTYVDENTAKSASLIDVNSAGNAVMRVETTPQVAGTRQSVRVQTVRTYTGALIVMDSVHIPTGCGTWPAFWSDGPNWPAGGEIDIVEGVNDYTNNQATLHTNPGCSMSSSSPSTLGISGTLVGGTDCAAADTGNAGCGIRASQTNSFGAAFNNNGGGVYIMKWDNTGITVWFFPRNSIPADITANAPQPSTWGTPMANFPASSCNPSNFFSDHQAIFDITLCGDWAGAVWGTAGVPGQDQSCAQITGVAQCQDYVLNHGANFTEAYWEVKYVQIYDQPS</sequence>
<evidence type="ECO:0000256" key="4">
    <source>
        <dbReference type="SAM" id="MobiDB-lite"/>
    </source>
</evidence>
<keyword evidence="5" id="KW-0732">Signal</keyword>
<dbReference type="Pfam" id="PF26113">
    <property type="entry name" value="GH16_XgeA"/>
    <property type="match status" value="1"/>
</dbReference>
<dbReference type="CDD" id="cd02181">
    <property type="entry name" value="GH16_fungal_Lam16A_glucanase"/>
    <property type="match status" value="1"/>
</dbReference>
<dbReference type="AlphaFoldDB" id="A0A0C3NF26"/>
<feature type="chain" id="PRO_5002167385" evidence="5">
    <location>
        <begin position="22"/>
        <end position="426"/>
    </location>
</feature>
<reference evidence="7 8" key="1">
    <citation type="journal article" date="2014" name="PLoS Genet.">
        <title>Analysis of the Phlebiopsis gigantea genome, transcriptome and secretome provides insight into its pioneer colonization strategies of wood.</title>
        <authorList>
            <person name="Hori C."/>
            <person name="Ishida T."/>
            <person name="Igarashi K."/>
            <person name="Samejima M."/>
            <person name="Suzuki H."/>
            <person name="Master E."/>
            <person name="Ferreira P."/>
            <person name="Ruiz-Duenas F.J."/>
            <person name="Held B."/>
            <person name="Canessa P."/>
            <person name="Larrondo L.F."/>
            <person name="Schmoll M."/>
            <person name="Druzhinina I.S."/>
            <person name="Kubicek C.P."/>
            <person name="Gaskell J.A."/>
            <person name="Kersten P."/>
            <person name="St John F."/>
            <person name="Glasner J."/>
            <person name="Sabat G."/>
            <person name="Splinter BonDurant S."/>
            <person name="Syed K."/>
            <person name="Yadav J."/>
            <person name="Mgbeahuruike A.C."/>
            <person name="Kovalchuk A."/>
            <person name="Asiegbu F.O."/>
            <person name="Lackner G."/>
            <person name="Hoffmeister D."/>
            <person name="Rencoret J."/>
            <person name="Gutierrez A."/>
            <person name="Sun H."/>
            <person name="Lindquist E."/>
            <person name="Barry K."/>
            <person name="Riley R."/>
            <person name="Grigoriev I.V."/>
            <person name="Henrissat B."/>
            <person name="Kues U."/>
            <person name="Berka R.M."/>
            <person name="Martinez A.T."/>
            <person name="Covert S.F."/>
            <person name="Blanchette R.A."/>
            <person name="Cullen D."/>
        </authorList>
    </citation>
    <scope>NUCLEOTIDE SEQUENCE [LARGE SCALE GENOMIC DNA]</scope>
    <source>
        <strain evidence="7 8">11061_1 CR5-6</strain>
    </source>
</reference>
<evidence type="ECO:0000313" key="7">
    <source>
        <dbReference type="EMBL" id="KIP03264.1"/>
    </source>
</evidence>
<dbReference type="GO" id="GO:0009251">
    <property type="term" value="P:glucan catabolic process"/>
    <property type="evidence" value="ECO:0007669"/>
    <property type="project" value="TreeGrafter"/>
</dbReference>
<keyword evidence="3" id="KW-0326">Glycosidase</keyword>
<dbReference type="PANTHER" id="PTHR10963">
    <property type="entry name" value="GLYCOSYL HYDROLASE-RELATED"/>
    <property type="match status" value="1"/>
</dbReference>
<dbReference type="Proteomes" id="UP000053257">
    <property type="component" value="Unassembled WGS sequence"/>
</dbReference>
<dbReference type="STRING" id="745531.A0A0C3NF26"/>
<dbReference type="InterPro" id="IPR013320">
    <property type="entry name" value="ConA-like_dom_sf"/>
</dbReference>